<dbReference type="AlphaFoldDB" id="A0A6H1U123"/>
<dbReference type="RefSeq" id="WP_168570504.1">
    <property type="nucleotide sequence ID" value="NZ_CP051167.1"/>
</dbReference>
<reference evidence="2 3" key="1">
    <citation type="submission" date="2020-04" db="EMBL/GenBank/DDBJ databases">
        <authorList>
            <person name="Basu S."/>
            <person name="Maruthanayagam V."/>
            <person name="Chakraborty S."/>
            <person name="Pramanik A."/>
            <person name="Mukherjee J."/>
            <person name="Brink B."/>
        </authorList>
    </citation>
    <scope>NUCLEOTIDE SEQUENCE [LARGE SCALE GENOMIC DNA]</scope>
    <source>
        <strain evidence="2 3">AP17</strain>
    </source>
</reference>
<dbReference type="KEGG" id="oxy:HCG48_18675"/>
<dbReference type="GO" id="GO:0016787">
    <property type="term" value="F:hydrolase activity"/>
    <property type="evidence" value="ECO:0007669"/>
    <property type="project" value="UniProtKB-KW"/>
</dbReference>
<sequence length="237" mass="26463">MSFPSRFDLGETIRKTSRILKSASQKYFSILLALVLVSSTVFFFHTPSALAADEILLIYGSSSENVTLNELESFARTGEEPDVFRTRLGVTDQDASDLRTLLNQEIPVTRDFLERILQSSIGQYVLSRIEPVIGQQGLREDVEDVTEALLRAADDGTIELLEVMRYYPVDRISVNGPLLAEAYNKISFIAEDVRPVIEVVSNFMYDLVCEGDFASDFDAPSLEAFSRASTSNLAWPN</sequence>
<keyword evidence="3" id="KW-1185">Reference proteome</keyword>
<protein>
    <submittedName>
        <fullName evidence="2">Alpha/beta hydrolase</fullName>
    </submittedName>
</protein>
<dbReference type="InterPro" id="IPR010802">
    <property type="entry name" value="DUF1400"/>
</dbReference>
<gene>
    <name evidence="2" type="ORF">HCG48_18675</name>
</gene>
<proteinExistence type="predicted"/>
<dbReference type="EMBL" id="CP051167">
    <property type="protein sequence ID" value="QIZ72355.1"/>
    <property type="molecule type" value="Genomic_DNA"/>
</dbReference>
<organism evidence="2 3">
    <name type="scientific">Oxynema aestuarii AP17</name>
    <dbReference type="NCBI Taxonomy" id="2064643"/>
    <lineage>
        <taxon>Bacteria</taxon>
        <taxon>Bacillati</taxon>
        <taxon>Cyanobacteriota</taxon>
        <taxon>Cyanophyceae</taxon>
        <taxon>Oscillatoriophycideae</taxon>
        <taxon>Oscillatoriales</taxon>
        <taxon>Oscillatoriaceae</taxon>
        <taxon>Oxynema</taxon>
        <taxon>Oxynema aestuarii</taxon>
    </lineage>
</organism>
<evidence type="ECO:0000313" key="2">
    <source>
        <dbReference type="EMBL" id="QIZ72355.1"/>
    </source>
</evidence>
<evidence type="ECO:0000313" key="3">
    <source>
        <dbReference type="Proteomes" id="UP000500857"/>
    </source>
</evidence>
<dbReference type="Proteomes" id="UP000500857">
    <property type="component" value="Chromosome"/>
</dbReference>
<keyword evidence="2" id="KW-0378">Hydrolase</keyword>
<accession>A0A6H1U123</accession>
<evidence type="ECO:0000259" key="1">
    <source>
        <dbReference type="Pfam" id="PF07176"/>
    </source>
</evidence>
<feature type="domain" description="DUF1400" evidence="1">
    <location>
        <begin position="51"/>
        <end position="175"/>
    </location>
</feature>
<name>A0A6H1U123_9CYAN</name>
<dbReference type="Pfam" id="PF07176">
    <property type="entry name" value="DUF1400"/>
    <property type="match status" value="1"/>
</dbReference>